<dbReference type="Proteomes" id="UP000321523">
    <property type="component" value="Unassembled WGS sequence"/>
</dbReference>
<name>A0A512E170_9PROT</name>
<dbReference type="AlphaFoldDB" id="A0A512E170"/>
<protein>
    <submittedName>
        <fullName evidence="2">Uncharacterized protein</fullName>
    </submittedName>
</protein>
<reference evidence="2 3" key="1">
    <citation type="submission" date="2019-07" db="EMBL/GenBank/DDBJ databases">
        <title>Whole genome shotgun sequence of Skermanella aerolata NBRC 106429.</title>
        <authorList>
            <person name="Hosoyama A."/>
            <person name="Uohara A."/>
            <person name="Ohji S."/>
            <person name="Ichikawa N."/>
        </authorList>
    </citation>
    <scope>NUCLEOTIDE SEQUENCE [LARGE SCALE GENOMIC DNA]</scope>
    <source>
        <strain evidence="2 3">NBRC 106429</strain>
    </source>
</reference>
<organism evidence="2 3">
    <name type="scientific">Skermanella aerolata</name>
    <dbReference type="NCBI Taxonomy" id="393310"/>
    <lineage>
        <taxon>Bacteria</taxon>
        <taxon>Pseudomonadati</taxon>
        <taxon>Pseudomonadota</taxon>
        <taxon>Alphaproteobacteria</taxon>
        <taxon>Rhodospirillales</taxon>
        <taxon>Azospirillaceae</taxon>
        <taxon>Skermanella</taxon>
    </lineage>
</organism>
<proteinExistence type="predicted"/>
<dbReference type="EMBL" id="BJYZ01000042">
    <property type="protein sequence ID" value="GEO42484.1"/>
    <property type="molecule type" value="Genomic_DNA"/>
</dbReference>
<sequence>MGLSTKRKGADDMLGPSSLIRRTGVQSEANVPLLFSPAKAYSEQKENEGPVMSGVFSRPWKPDIKAQPQAQPSNRHTKT</sequence>
<feature type="compositionally biased region" description="Polar residues" evidence="1">
    <location>
        <begin position="68"/>
        <end position="79"/>
    </location>
</feature>
<feature type="region of interest" description="Disordered" evidence="1">
    <location>
        <begin position="1"/>
        <end position="21"/>
    </location>
</feature>
<keyword evidence="3" id="KW-1185">Reference proteome</keyword>
<evidence type="ECO:0000313" key="3">
    <source>
        <dbReference type="Proteomes" id="UP000321523"/>
    </source>
</evidence>
<gene>
    <name evidence="2" type="ORF">SAE02_66320</name>
</gene>
<evidence type="ECO:0000256" key="1">
    <source>
        <dbReference type="SAM" id="MobiDB-lite"/>
    </source>
</evidence>
<feature type="region of interest" description="Disordered" evidence="1">
    <location>
        <begin position="42"/>
        <end position="79"/>
    </location>
</feature>
<accession>A0A512E170</accession>
<evidence type="ECO:0000313" key="2">
    <source>
        <dbReference type="EMBL" id="GEO42484.1"/>
    </source>
</evidence>
<comment type="caution">
    <text evidence="2">The sequence shown here is derived from an EMBL/GenBank/DDBJ whole genome shotgun (WGS) entry which is preliminary data.</text>
</comment>